<proteinExistence type="predicted"/>
<dbReference type="EMBL" id="BHZD01000001">
    <property type="protein sequence ID" value="GCD47449.1"/>
    <property type="molecule type" value="Genomic_DNA"/>
</dbReference>
<dbReference type="InterPro" id="IPR035992">
    <property type="entry name" value="Ricin_B-like_lectins"/>
</dbReference>
<dbReference type="SUPFAM" id="SSF50923">
    <property type="entry name" value="Hemopexin-like domain"/>
    <property type="match status" value="1"/>
</dbReference>
<name>A0A401WDU9_STREY</name>
<reference evidence="2 3" key="1">
    <citation type="submission" date="2018-11" db="EMBL/GenBank/DDBJ databases">
        <title>Whole genome sequence of Streptomyces paromomycinus NBRC 15454(T).</title>
        <authorList>
            <person name="Komaki H."/>
            <person name="Tamura T."/>
        </authorList>
    </citation>
    <scope>NUCLEOTIDE SEQUENCE [LARGE SCALE GENOMIC DNA]</scope>
    <source>
        <strain evidence="2 3">NBRC 15454</strain>
    </source>
</reference>
<dbReference type="RefSeq" id="WP_125057562.1">
    <property type="nucleotide sequence ID" value="NZ_BHZD01000001.1"/>
</dbReference>
<dbReference type="InterPro" id="IPR000772">
    <property type="entry name" value="Ricin_B_lectin"/>
</dbReference>
<dbReference type="AlphaFoldDB" id="A0A401WDU9"/>
<evidence type="ECO:0000259" key="1">
    <source>
        <dbReference type="Pfam" id="PF14200"/>
    </source>
</evidence>
<evidence type="ECO:0000313" key="3">
    <source>
        <dbReference type="Proteomes" id="UP000286746"/>
    </source>
</evidence>
<feature type="domain" description="Ricin B lectin" evidence="1">
    <location>
        <begin position="6"/>
        <end position="87"/>
    </location>
</feature>
<keyword evidence="3" id="KW-1185">Reference proteome</keyword>
<dbReference type="PROSITE" id="PS50231">
    <property type="entry name" value="RICIN_B_LECTIN"/>
    <property type="match status" value="1"/>
</dbReference>
<dbReference type="Gene3D" id="2.80.10.50">
    <property type="match status" value="1"/>
</dbReference>
<dbReference type="Gene3D" id="2.110.10.10">
    <property type="entry name" value="Hemopexin-like domain"/>
    <property type="match status" value="1"/>
</dbReference>
<dbReference type="Proteomes" id="UP000286746">
    <property type="component" value="Unassembled WGS sequence"/>
</dbReference>
<dbReference type="Pfam" id="PF14200">
    <property type="entry name" value="RicinB_lectin_2"/>
    <property type="match status" value="1"/>
</dbReference>
<protein>
    <recommendedName>
        <fullName evidence="1">Ricin B lectin domain-containing protein</fullName>
    </recommendedName>
</protein>
<dbReference type="SUPFAM" id="SSF50370">
    <property type="entry name" value="Ricin B-like lectins"/>
    <property type="match status" value="1"/>
</dbReference>
<sequence length="404" mass="44833">MSVSAKGTYLIKNVSSGLYLTVKGHTKQSPADIVQERLYDWPQRAAQAWRLESAPGGERTFRLQNQHSGGYLQVRRCGKDKGTPLVQEHLEENTPAYRSQTWQLVEEDPYRVANLHSGLWMNVRDNAAAVGAVVDQSTENTGAYRTAEQWTFEPVEARGGDPVFDALSGLLVEPGGGIISTVTHVFKASLEAAGGVFGTVAKYVPGDTTPFVRFDGFRGDEVVRFSSRNRVEEEPRKISARFPHLPKEFHGGFDFVTRAPRRSGRTYLGVKGDLTVAFSDKDNDGIDRTEEYFPSRELEPYGRVLEATPARPDDSQYLLFCEQQTVLIDGRFRAPDLREVQPVPLGQLPKGWTAPDAVASATVGEEVHFFATKGTEYIVFTLRDLVQGPAPVLHAYPFLLGLWA</sequence>
<dbReference type="CDD" id="cd00161">
    <property type="entry name" value="beta-trefoil_Ricin-like"/>
    <property type="match status" value="1"/>
</dbReference>
<organism evidence="2 3">
    <name type="scientific">Streptomyces paromomycinus</name>
    <name type="common">Streptomyces rimosus subsp. paromomycinus</name>
    <dbReference type="NCBI Taxonomy" id="92743"/>
    <lineage>
        <taxon>Bacteria</taxon>
        <taxon>Bacillati</taxon>
        <taxon>Actinomycetota</taxon>
        <taxon>Actinomycetes</taxon>
        <taxon>Kitasatosporales</taxon>
        <taxon>Streptomycetaceae</taxon>
        <taxon>Streptomyces</taxon>
    </lineage>
</organism>
<dbReference type="InterPro" id="IPR036375">
    <property type="entry name" value="Hemopexin-like_dom_sf"/>
</dbReference>
<accession>A0A401WDU9</accession>
<comment type="caution">
    <text evidence="2">The sequence shown here is derived from an EMBL/GenBank/DDBJ whole genome shotgun (WGS) entry which is preliminary data.</text>
</comment>
<evidence type="ECO:0000313" key="2">
    <source>
        <dbReference type="EMBL" id="GCD47449.1"/>
    </source>
</evidence>
<gene>
    <name evidence="2" type="ORF">GKJPGBOP_07215</name>
</gene>